<evidence type="ECO:0000313" key="1">
    <source>
        <dbReference type="EMBL" id="KKL11442.1"/>
    </source>
</evidence>
<accession>A0A0F9BC52</accession>
<gene>
    <name evidence="1" type="ORF">LCGC14_2545760</name>
</gene>
<proteinExistence type="predicted"/>
<comment type="caution">
    <text evidence="1">The sequence shown here is derived from an EMBL/GenBank/DDBJ whole genome shotgun (WGS) entry which is preliminary data.</text>
</comment>
<feature type="non-terminal residue" evidence="1">
    <location>
        <position position="1"/>
    </location>
</feature>
<dbReference type="AlphaFoldDB" id="A0A0F9BC52"/>
<name>A0A0F9BC52_9ZZZZ</name>
<dbReference type="EMBL" id="LAZR01041652">
    <property type="protein sequence ID" value="KKL11442.1"/>
    <property type="molecule type" value="Genomic_DNA"/>
</dbReference>
<protein>
    <submittedName>
        <fullName evidence="1">Uncharacterized protein</fullName>
    </submittedName>
</protein>
<organism evidence="1">
    <name type="scientific">marine sediment metagenome</name>
    <dbReference type="NCBI Taxonomy" id="412755"/>
    <lineage>
        <taxon>unclassified sequences</taxon>
        <taxon>metagenomes</taxon>
        <taxon>ecological metagenomes</taxon>
    </lineage>
</organism>
<sequence>IENDKRDLINKTFEIEKLKENGNRIKYFPIQILEEDRMVMKALRWMIKNIL</sequence>
<reference evidence="1" key="1">
    <citation type="journal article" date="2015" name="Nature">
        <title>Complex archaea that bridge the gap between prokaryotes and eukaryotes.</title>
        <authorList>
            <person name="Spang A."/>
            <person name="Saw J.H."/>
            <person name="Jorgensen S.L."/>
            <person name="Zaremba-Niedzwiedzka K."/>
            <person name="Martijn J."/>
            <person name="Lind A.E."/>
            <person name="van Eijk R."/>
            <person name="Schleper C."/>
            <person name="Guy L."/>
            <person name="Ettema T.J."/>
        </authorList>
    </citation>
    <scope>NUCLEOTIDE SEQUENCE</scope>
</reference>